<sequence>MALNIGRKGFIGVGLQSGFQVPAAIADYVDFTGNSLTGMQDQIPVDHATGNRDKLLSTVTGKRWSEGDLEVYADSRNAGYFIVAALGTVQSVNLAGSVYRHTVTRTNSNTPQYMTITSDRVVDQQLYADVAVDELEFSVGTDLANMKAKLVGNFPMTTTSGTKTTTSGNIFNFANAQFAFSTT</sequence>
<comment type="caution">
    <text evidence="1">The sequence shown here is derived from an EMBL/GenBank/DDBJ whole genome shotgun (WGS) entry which is preliminary data.</text>
</comment>
<evidence type="ECO:0000313" key="1">
    <source>
        <dbReference type="EMBL" id="TXG76786.1"/>
    </source>
</evidence>
<evidence type="ECO:0000313" key="2">
    <source>
        <dbReference type="Proteomes" id="UP000321026"/>
    </source>
</evidence>
<feature type="non-terminal residue" evidence="1">
    <location>
        <position position="183"/>
    </location>
</feature>
<name>A0A5C7J8B0_9BACT</name>
<evidence type="ECO:0008006" key="3">
    <source>
        <dbReference type="Google" id="ProtNLM"/>
    </source>
</evidence>
<accession>A0A5C7J8B0</accession>
<reference evidence="1 2" key="1">
    <citation type="submission" date="2018-09" db="EMBL/GenBank/DDBJ databases">
        <title>Metagenome Assembled Genomes from an Advanced Water Purification Facility.</title>
        <authorList>
            <person name="Stamps B.W."/>
            <person name="Spear J.R."/>
        </authorList>
    </citation>
    <scope>NUCLEOTIDE SEQUENCE [LARGE SCALE GENOMIC DNA]</scope>
    <source>
        <strain evidence="1">Bin_63_2</strain>
    </source>
</reference>
<dbReference type="EMBL" id="SSDS01000064">
    <property type="protein sequence ID" value="TXG76786.1"/>
    <property type="molecule type" value="Genomic_DNA"/>
</dbReference>
<dbReference type="AlphaFoldDB" id="A0A5C7J8B0"/>
<gene>
    <name evidence="1" type="ORF">E6Q11_04090</name>
</gene>
<organism evidence="1 2">
    <name type="scientific">Candidatus Dojkabacteria bacterium</name>
    <dbReference type="NCBI Taxonomy" id="2099670"/>
    <lineage>
        <taxon>Bacteria</taxon>
        <taxon>Candidatus Dojkabacteria</taxon>
    </lineage>
</organism>
<protein>
    <recommendedName>
        <fullName evidence="3">Phage tail protein</fullName>
    </recommendedName>
</protein>
<proteinExistence type="predicted"/>
<dbReference type="Proteomes" id="UP000321026">
    <property type="component" value="Unassembled WGS sequence"/>
</dbReference>